<reference evidence="1 2" key="1">
    <citation type="journal article" date="2019" name="Nat. Microbiol.">
        <title>Mediterranean grassland soil C-N compound turnover is dependent on rainfall and depth, and is mediated by genomically divergent microorganisms.</title>
        <authorList>
            <person name="Diamond S."/>
            <person name="Andeer P.F."/>
            <person name="Li Z."/>
            <person name="Crits-Christoph A."/>
            <person name="Burstein D."/>
            <person name="Anantharaman K."/>
            <person name="Lane K.R."/>
            <person name="Thomas B.C."/>
            <person name="Pan C."/>
            <person name="Northen T.R."/>
            <person name="Banfield J.F."/>
        </authorList>
    </citation>
    <scope>NUCLEOTIDE SEQUENCE [LARGE SCALE GENOMIC DNA]</scope>
    <source>
        <strain evidence="1">WS_8</strain>
    </source>
</reference>
<dbReference type="EMBL" id="VBOY01000092">
    <property type="protein sequence ID" value="TMQ64184.1"/>
    <property type="molecule type" value="Genomic_DNA"/>
</dbReference>
<feature type="non-terminal residue" evidence="1">
    <location>
        <position position="1"/>
    </location>
</feature>
<evidence type="ECO:0000313" key="1">
    <source>
        <dbReference type="EMBL" id="TMQ64184.1"/>
    </source>
</evidence>
<evidence type="ECO:0000313" key="2">
    <source>
        <dbReference type="Proteomes" id="UP000316609"/>
    </source>
</evidence>
<proteinExistence type="predicted"/>
<sequence length="291" mass="30665">KGGSFVVWTSGGREPGRSDVHLQRVAGNGRIARRWPEGGKPIAVGVGPGYQYRADLVSDAAGGVYVSWLEEPEERCSRVVRLDASGAPAPGWEGGRKIPSLQGVVLAQDARAGVFASWVDETWTESEGSRFHPRVLRLPAEPILAGPESAMVGDAHGDSVGLTLVADGTGGTFGVWQEAGRFSPSAPLDGGAPALPRVFSFAFAPPRPNPATDAVAIEFEIPSAGPVDVTVFDIAGRVTRSLARPAPLAPGPHRIRWSLDGRDRRRVAAGVYLVRVTAGEHVATHKLVVVP</sequence>
<protein>
    <submittedName>
        <fullName evidence="1">T9SS type A sorting domain-containing protein</fullName>
    </submittedName>
</protein>
<gene>
    <name evidence="1" type="ORF">E6K78_09640</name>
</gene>
<name>A0A538TKN5_UNCEI</name>
<comment type="caution">
    <text evidence="1">The sequence shown here is derived from an EMBL/GenBank/DDBJ whole genome shotgun (WGS) entry which is preliminary data.</text>
</comment>
<organism evidence="1 2">
    <name type="scientific">Eiseniibacteriota bacterium</name>
    <dbReference type="NCBI Taxonomy" id="2212470"/>
    <lineage>
        <taxon>Bacteria</taxon>
        <taxon>Candidatus Eiseniibacteriota</taxon>
    </lineage>
</organism>
<dbReference type="InterPro" id="IPR026444">
    <property type="entry name" value="Secre_tail"/>
</dbReference>
<dbReference type="AlphaFoldDB" id="A0A538TKN5"/>
<dbReference type="Proteomes" id="UP000316609">
    <property type="component" value="Unassembled WGS sequence"/>
</dbReference>
<accession>A0A538TKN5</accession>
<dbReference type="Gene3D" id="2.60.40.4070">
    <property type="match status" value="1"/>
</dbReference>
<dbReference type="NCBIfam" id="TIGR04183">
    <property type="entry name" value="Por_Secre_tail"/>
    <property type="match status" value="1"/>
</dbReference>